<reference evidence="1" key="1">
    <citation type="submission" date="2019-08" db="EMBL/GenBank/DDBJ databases">
        <authorList>
            <person name="Kucharzyk K."/>
            <person name="Murdoch R.W."/>
            <person name="Higgins S."/>
            <person name="Loffler F."/>
        </authorList>
    </citation>
    <scope>NUCLEOTIDE SEQUENCE</scope>
</reference>
<proteinExistence type="predicted"/>
<protein>
    <submittedName>
        <fullName evidence="1">Uncharacterized protein</fullName>
    </submittedName>
</protein>
<accession>A0A644SQA1</accession>
<organism evidence="1">
    <name type="scientific">bioreactor metagenome</name>
    <dbReference type="NCBI Taxonomy" id="1076179"/>
    <lineage>
        <taxon>unclassified sequences</taxon>
        <taxon>metagenomes</taxon>
        <taxon>ecological metagenomes</taxon>
    </lineage>
</organism>
<dbReference type="AlphaFoldDB" id="A0A644SQA1"/>
<sequence length="71" mass="8159">MNPIKVSRKPRKCHKCGKTTVVKILYGMPTEEAFKLLEQEKLVIGGCCITEKSPDWACTHCKTEYKKFLLK</sequence>
<gene>
    <name evidence="1" type="ORF">SDC9_01413</name>
</gene>
<name>A0A644SQA1_9ZZZZ</name>
<comment type="caution">
    <text evidence="1">The sequence shown here is derived from an EMBL/GenBank/DDBJ whole genome shotgun (WGS) entry which is preliminary data.</text>
</comment>
<evidence type="ECO:0000313" key="1">
    <source>
        <dbReference type="EMBL" id="MPL55931.1"/>
    </source>
</evidence>
<dbReference type="EMBL" id="VSSQ01000002">
    <property type="protein sequence ID" value="MPL55931.1"/>
    <property type="molecule type" value="Genomic_DNA"/>
</dbReference>